<keyword evidence="5" id="KW-1160">Virus entry into host cell</keyword>
<dbReference type="SUPFAM" id="SSF51126">
    <property type="entry name" value="Pectin lyase-like"/>
    <property type="match status" value="1"/>
</dbReference>
<evidence type="ECO:0000313" key="8">
    <source>
        <dbReference type="Proteomes" id="UP001497442"/>
    </source>
</evidence>
<evidence type="ECO:0000256" key="4">
    <source>
        <dbReference type="ARBA" id="ARBA00022844"/>
    </source>
</evidence>
<dbReference type="GO" id="GO:0098994">
    <property type="term" value="P:symbiont entry into host cell via disruption of host cell envelope"/>
    <property type="evidence" value="ECO:0007669"/>
    <property type="project" value="UniProtKB-KW"/>
</dbReference>
<gene>
    <name evidence="7" type="ORF">K44PH129C1_LOCUS9</name>
</gene>
<accession>A0AAV1MEI9</accession>
<dbReference type="InterPro" id="IPR012334">
    <property type="entry name" value="Pectin_lyas_fold"/>
</dbReference>
<keyword evidence="3" id="KW-1227">Viral tail protein</keyword>
<organism evidence="7 8">
    <name type="scientific">Klebsiella phage vB_Kpl_K44PH129C1</name>
    <dbReference type="NCBI Taxonomy" id="3071657"/>
    <lineage>
        <taxon>Viruses</taxon>
        <taxon>Duplodnaviria</taxon>
        <taxon>Heunggongvirae</taxon>
        <taxon>Uroviricota</taxon>
        <taxon>Caudoviricetes</taxon>
        <taxon>Autographivirales</taxon>
        <taxon>Autosignataviridae</taxon>
        <taxon>Molineuxvirinae</taxon>
        <taxon>Ulipvirus</taxon>
        <taxon>Ulipvirus K44PH129C1</taxon>
    </lineage>
</organism>
<keyword evidence="6" id="KW-1238">Degradation of host capsule during virus entry</keyword>
<dbReference type="GO" id="GO:0098996">
    <property type="term" value="P:symbiont entry into host cell via disruption of host cell glycocalyx"/>
    <property type="evidence" value="ECO:0007669"/>
    <property type="project" value="UniProtKB-KW"/>
</dbReference>
<evidence type="ECO:0000256" key="2">
    <source>
        <dbReference type="ARBA" id="ARBA00022717"/>
    </source>
</evidence>
<evidence type="ECO:0000256" key="6">
    <source>
        <dbReference type="ARBA" id="ARBA00035731"/>
    </source>
</evidence>
<proteinExistence type="predicted"/>
<keyword evidence="2" id="KW-1235">Degradation of host cell envelope components during virus entry</keyword>
<keyword evidence="4" id="KW-0946">Virion</keyword>
<evidence type="ECO:0000313" key="7">
    <source>
        <dbReference type="EMBL" id="CAK6596430.1"/>
    </source>
</evidence>
<dbReference type="EMBL" id="OY978837">
    <property type="protein sequence ID" value="CAK6596430.1"/>
    <property type="molecule type" value="Genomic_DNA"/>
</dbReference>
<evidence type="ECO:0000256" key="3">
    <source>
        <dbReference type="ARBA" id="ARBA00022732"/>
    </source>
</evidence>
<comment type="subcellular location">
    <subcellularLocation>
        <location evidence="1">Virion</location>
    </subcellularLocation>
</comment>
<dbReference type="InterPro" id="IPR011050">
    <property type="entry name" value="Pectin_lyase_fold/virulence"/>
</dbReference>
<evidence type="ECO:0000256" key="5">
    <source>
        <dbReference type="ARBA" id="ARBA00023296"/>
    </source>
</evidence>
<evidence type="ECO:0000256" key="1">
    <source>
        <dbReference type="ARBA" id="ARBA00004328"/>
    </source>
</evidence>
<reference evidence="7 8" key="1">
    <citation type="submission" date="2023-10" db="EMBL/GenBank/DDBJ databases">
        <authorList>
            <person name="Robby Concha-Eloko"/>
            <person name="Pilar Barberan- Martinez"/>
            <person name="Rafael Sanjuan"/>
            <person name="Pilar Domingo-Calap"/>
        </authorList>
    </citation>
    <scope>NUCLEOTIDE SEQUENCE [LARGE SCALE GENOMIC DNA]</scope>
</reference>
<protein>
    <submittedName>
        <fullName evidence="7">Tail spike protein</fullName>
    </submittedName>
</protein>
<dbReference type="Gene3D" id="2.160.20.10">
    <property type="entry name" value="Single-stranded right-handed beta-helix, Pectin lyase-like"/>
    <property type="match status" value="1"/>
</dbReference>
<dbReference type="Proteomes" id="UP001497442">
    <property type="component" value="Chromosome"/>
</dbReference>
<keyword evidence="8" id="KW-1185">Reference proteome</keyword>
<sequence length="539" mass="58196">MVGALSKGGIMALTKLSAALVRLASGGTLQEAWDTFRGNRVNVLDFMTRSDRKKCINYETGTDVSYAFKAAFDTGSKIVDVPPGLYYAKDVTMPNKTKLIGEWAYKPYNMVSDASFDKDGTMIRKIAGAENLFLWGTGCSANNIMFDGVDRKSSAIMSKTGGKISVGFFKCGFYRWARVGNKNGGYLGCSMQFCNINQNNVGLYNTVDGNHVCLTINANKSDGVRLEKGADSNTFTNCRNEWNEGNNWNFYGCVSIQVVNELCDRAFAYGFRISNSNVQLVNVDVRRSSKNASSTATSAHFYIENSLVKMIGVKTVSGVDDTGGNVVDVSPAYIFRMDGANQGELTLIGCKLTGSTTGLISGTARPAKMLVSSCDGWPDYCNYGLYRKNQGRQYKDYVTASGKANETPLTLSFSTVDATARTSLAQVEGEGYSSRAIGTYSNDIMRVELLWRNTTSGGSNGAVVWLLFKREGGSATVSILSVDCKSNVIGDADVNGSPLDGQLYTVGASATSADASTFNLTFKCKSDNTAGFQVRGYLM</sequence>
<dbReference type="GO" id="GO:0098015">
    <property type="term" value="C:virus tail"/>
    <property type="evidence" value="ECO:0007669"/>
    <property type="project" value="UniProtKB-KW"/>
</dbReference>
<name>A0AAV1MEI9_9CAUD</name>